<dbReference type="InterPro" id="IPR000241">
    <property type="entry name" value="RlmKL-like_Mtase"/>
</dbReference>
<proteinExistence type="predicted"/>
<dbReference type="CDD" id="cd02440">
    <property type="entry name" value="AdoMet_MTases"/>
    <property type="match status" value="1"/>
</dbReference>
<dbReference type="InterPro" id="IPR029063">
    <property type="entry name" value="SAM-dependent_MTases_sf"/>
</dbReference>
<dbReference type="EMBL" id="NFEZ01000004">
    <property type="protein sequence ID" value="PLT43918.1"/>
    <property type="molecule type" value="Genomic_DNA"/>
</dbReference>
<dbReference type="PANTHER" id="PTHR14911:SF13">
    <property type="entry name" value="TRNA (GUANINE(6)-N2)-METHYLTRANSFERASE THUMP3"/>
    <property type="match status" value="1"/>
</dbReference>
<evidence type="ECO:0000313" key="2">
    <source>
        <dbReference type="EMBL" id="PLT43918.1"/>
    </source>
</evidence>
<dbReference type="Proteomes" id="UP000234789">
    <property type="component" value="Unassembled WGS sequence"/>
</dbReference>
<dbReference type="Pfam" id="PF01170">
    <property type="entry name" value="UPF0020"/>
    <property type="match status" value="1"/>
</dbReference>
<keyword evidence="2" id="KW-0808">Transferase</keyword>
<accession>A0A2N5N0Q1</accession>
<dbReference type="AlphaFoldDB" id="A0A2N5N0Q1"/>
<gene>
    <name evidence="2" type="ORF">B8V81_2349</name>
</gene>
<name>A0A2N5N0Q1_9BACL</name>
<dbReference type="RefSeq" id="WP_101808404.1">
    <property type="nucleotide sequence ID" value="NZ_NFEZ01000004.1"/>
</dbReference>
<keyword evidence="2" id="KW-0489">Methyltransferase</keyword>
<dbReference type="SUPFAM" id="SSF53335">
    <property type="entry name" value="S-adenosyl-L-methionine-dependent methyltransferases"/>
    <property type="match status" value="1"/>
</dbReference>
<protein>
    <submittedName>
        <fullName evidence="2">tRNA-(G10-N2) methyltransferase</fullName>
    </submittedName>
</protein>
<dbReference type="GO" id="GO:0030488">
    <property type="term" value="P:tRNA methylation"/>
    <property type="evidence" value="ECO:0007669"/>
    <property type="project" value="TreeGrafter"/>
</dbReference>
<organism evidence="2 3">
    <name type="scientific">Paenibacillus pasadenensis</name>
    <dbReference type="NCBI Taxonomy" id="217090"/>
    <lineage>
        <taxon>Bacteria</taxon>
        <taxon>Bacillati</taxon>
        <taxon>Bacillota</taxon>
        <taxon>Bacilli</taxon>
        <taxon>Bacillales</taxon>
        <taxon>Paenibacillaceae</taxon>
        <taxon>Paenibacillus</taxon>
    </lineage>
</organism>
<keyword evidence="3" id="KW-1185">Reference proteome</keyword>
<evidence type="ECO:0000259" key="1">
    <source>
        <dbReference type="Pfam" id="PF01170"/>
    </source>
</evidence>
<dbReference type="Gene3D" id="3.40.50.150">
    <property type="entry name" value="Vaccinia Virus protein VP39"/>
    <property type="match status" value="1"/>
</dbReference>
<evidence type="ECO:0000313" key="3">
    <source>
        <dbReference type="Proteomes" id="UP000234789"/>
    </source>
</evidence>
<comment type="caution">
    <text evidence="2">The sequence shown here is derived from an EMBL/GenBank/DDBJ whole genome shotgun (WGS) entry which is preliminary data.</text>
</comment>
<reference evidence="2 3" key="1">
    <citation type="submission" date="2017-05" db="EMBL/GenBank/DDBJ databases">
        <title>Functional genome analysis of Paenibacillus pasadenensis strain R16: insights on endophytic life style and antifungal activity.</title>
        <authorList>
            <person name="Passera A."/>
            <person name="Marcolungo L."/>
            <person name="Casati P."/>
            <person name="Brasca M."/>
            <person name="Quaglino F."/>
            <person name="Delledonne M."/>
        </authorList>
    </citation>
    <scope>NUCLEOTIDE SEQUENCE [LARGE SCALE GENOMIC DNA]</scope>
    <source>
        <strain evidence="2 3">R16</strain>
    </source>
</reference>
<sequence>MNPTKSRPGKDSAPIAGDFLYVYACHESEAELCALELACLFPGFLMTPDSRAFRHARRLDPSRSPFLKQRLDIRAEAASEPELLEAAGAVLSPGERLFRARYVKTGAPDQHPDRRRLELERALGLAVTGEPELKRPDIVYGLTRHEGRWLAGELAEAEPLWLRHQDKPRQYSTALPTRAARAAVNIAAPGEPAGSSLVDPCCGIGTVLLEALSLGFSCRGNDLNPLAAVGARENLRHFGHAEELVSIGDMRALGGAFDAAVLDMPYNLCSVSPPEEQLGMLRALRRLSGRAVVVTTEPIEAIVREAGFRIEATARLTKGHFVRLFHLCLEDG</sequence>
<dbReference type="PANTHER" id="PTHR14911">
    <property type="entry name" value="THUMP DOMAIN-CONTAINING"/>
    <property type="match status" value="1"/>
</dbReference>
<dbReference type="GO" id="GO:0016423">
    <property type="term" value="F:tRNA (guanine) methyltransferase activity"/>
    <property type="evidence" value="ECO:0007669"/>
    <property type="project" value="TreeGrafter"/>
</dbReference>
<feature type="domain" description="Ribosomal RNA large subunit methyltransferase K/L-like methyltransferase" evidence="1">
    <location>
        <begin position="168"/>
        <end position="267"/>
    </location>
</feature>